<dbReference type="Pfam" id="PF00580">
    <property type="entry name" value="UvrD-helicase"/>
    <property type="match status" value="1"/>
</dbReference>
<evidence type="ECO:0000256" key="14">
    <source>
        <dbReference type="ARBA" id="ARBA00048988"/>
    </source>
</evidence>
<dbReference type="CDD" id="cd17932">
    <property type="entry name" value="DEXQc_UvrD"/>
    <property type="match status" value="1"/>
</dbReference>
<comment type="caution">
    <text evidence="15">Lacks conserved residue(s) required for the propagation of feature annotation.</text>
</comment>
<dbReference type="InterPro" id="IPR038726">
    <property type="entry name" value="PDDEXK_AddAB-type"/>
</dbReference>
<dbReference type="Gene3D" id="3.90.320.10">
    <property type="match status" value="1"/>
</dbReference>
<feature type="domain" description="UvrD-like helicase C-terminal" evidence="17">
    <location>
        <begin position="115"/>
        <end position="403"/>
    </location>
</feature>
<dbReference type="PANTHER" id="PTHR11070">
    <property type="entry name" value="UVRD / RECB / PCRA DNA HELICASE FAMILY MEMBER"/>
    <property type="match status" value="1"/>
</dbReference>
<keyword evidence="3 15" id="KW-0547">Nucleotide-binding</keyword>
<dbReference type="Gene3D" id="3.40.50.300">
    <property type="entry name" value="P-loop containing nucleotide triphosphate hydrolases"/>
    <property type="match status" value="2"/>
</dbReference>
<comment type="caution">
    <text evidence="18">The sequence shown here is derived from an EMBL/GenBank/DDBJ whole genome shotgun (WGS) entry which is preliminary data.</text>
</comment>
<name>A0A2M8L633_9BACT</name>
<keyword evidence="9" id="KW-0238">DNA-binding</keyword>
<keyword evidence="4" id="KW-0227">DNA damage</keyword>
<comment type="catalytic activity">
    <reaction evidence="14">
        <text>ATP + H2O = ADP + phosphate + H(+)</text>
        <dbReference type="Rhea" id="RHEA:13065"/>
        <dbReference type="ChEBI" id="CHEBI:15377"/>
        <dbReference type="ChEBI" id="CHEBI:15378"/>
        <dbReference type="ChEBI" id="CHEBI:30616"/>
        <dbReference type="ChEBI" id="CHEBI:43474"/>
        <dbReference type="ChEBI" id="CHEBI:456216"/>
        <dbReference type="EC" id="5.6.2.4"/>
    </reaction>
</comment>
<evidence type="ECO:0000313" key="18">
    <source>
        <dbReference type="EMBL" id="PJE69293.1"/>
    </source>
</evidence>
<evidence type="ECO:0000313" key="19">
    <source>
        <dbReference type="Proteomes" id="UP000229500"/>
    </source>
</evidence>
<evidence type="ECO:0000256" key="12">
    <source>
        <dbReference type="ARBA" id="ARBA00034617"/>
    </source>
</evidence>
<evidence type="ECO:0000256" key="6">
    <source>
        <dbReference type="ARBA" id="ARBA00022806"/>
    </source>
</evidence>
<evidence type="ECO:0000256" key="8">
    <source>
        <dbReference type="ARBA" id="ARBA00022840"/>
    </source>
</evidence>
<protein>
    <recommendedName>
        <fullName evidence="13">DNA 3'-5' helicase</fullName>
        <ecNumber evidence="13">5.6.2.4</ecNumber>
    </recommendedName>
</protein>
<evidence type="ECO:0000259" key="17">
    <source>
        <dbReference type="PROSITE" id="PS51217"/>
    </source>
</evidence>
<evidence type="ECO:0000256" key="10">
    <source>
        <dbReference type="ARBA" id="ARBA00023204"/>
    </source>
</evidence>
<dbReference type="EMBL" id="PFEL01000026">
    <property type="protein sequence ID" value="PJE69293.1"/>
    <property type="molecule type" value="Genomic_DNA"/>
</dbReference>
<dbReference type="PROSITE" id="PS51198">
    <property type="entry name" value="UVRD_HELICASE_ATP_BIND"/>
    <property type="match status" value="1"/>
</dbReference>
<dbReference type="GO" id="GO:0003677">
    <property type="term" value="F:DNA binding"/>
    <property type="evidence" value="ECO:0007669"/>
    <property type="project" value="UniProtKB-KW"/>
</dbReference>
<dbReference type="InterPro" id="IPR014017">
    <property type="entry name" value="DNA_helicase_UvrD-like_C"/>
</dbReference>
<evidence type="ECO:0000259" key="16">
    <source>
        <dbReference type="PROSITE" id="PS51198"/>
    </source>
</evidence>
<organism evidence="18 19">
    <name type="scientific">Candidatus Shapirobacteria bacterium CG10_big_fil_rev_8_21_14_0_10_38_14</name>
    <dbReference type="NCBI Taxonomy" id="1974483"/>
    <lineage>
        <taxon>Bacteria</taxon>
        <taxon>Candidatus Shapironibacteriota</taxon>
    </lineage>
</organism>
<dbReference type="GO" id="GO:0000725">
    <property type="term" value="P:recombinational repair"/>
    <property type="evidence" value="ECO:0007669"/>
    <property type="project" value="TreeGrafter"/>
</dbReference>
<comment type="catalytic activity">
    <reaction evidence="12">
        <text>Couples ATP hydrolysis with the unwinding of duplex DNA by translocating in the 3'-5' direction.</text>
        <dbReference type="EC" id="5.6.2.4"/>
    </reaction>
</comment>
<feature type="non-terminal residue" evidence="18">
    <location>
        <position position="1"/>
    </location>
</feature>
<dbReference type="SUPFAM" id="SSF52540">
    <property type="entry name" value="P-loop containing nucleoside triphosphate hydrolases"/>
    <property type="match status" value="1"/>
</dbReference>
<dbReference type="Gene3D" id="1.10.486.10">
    <property type="entry name" value="PCRA, domain 4"/>
    <property type="match status" value="1"/>
</dbReference>
<dbReference type="GO" id="GO:0033202">
    <property type="term" value="C:DNA helicase complex"/>
    <property type="evidence" value="ECO:0007669"/>
    <property type="project" value="TreeGrafter"/>
</dbReference>
<sequence length="770" mass="89171">QTYEELKIKEGIMDFGDLIANILKLFRTRKNVLRQYQKQFKYILVDEFQDTNYAQYVLLKVLAPARQKPNLTVVGDDSQSIYKFRGAAVSNILQFMEEYKSAKQVVLTKNYRSTQTILNHAYKLIKHNDPDTLEVKLGISKNLKAIRQAKEKPIEFIWTDRVENEAEAVAKKIGQLIQKQCQYKDIAILVRANNHVEPFVRALARSGIPYQFLGPGQLFRQAEVKDLIAYLKVLYNFEDNVALYRVLSMEHFDFSARDLAAINNFSRRTNLSFFEACEQVEKIFVSQITKEKIKQFVEMVHRHLKLLARETAGQILYYFLQDSGFLKKLTEYKSAIEEKQAQNIARFFDRLKTYEVDHEDATVQAVVDWVNLSMSLGESPLANNLDWVEEDKVNLLTVHSSKGLEFPVVFLVNLVSARFPTQERREQIPIPEALIKEILPSGDYHEQEERRLFYVGMTRARDRLFLTAADYYGEAKREKKISPFVIETLGEEIVSNKQSTTSDQLSIFDFQPIPESKTPAVDYRSPITYLSYSQIDTFNNCPLKYRYRYIQRIPVPVFAAASFGDSMHKTLRDFYQEVKEGKRPTEKRLLELLTKNWSAEGYSSKAHEARMKKQGQKILSDFYEKGYFPDNPPPKSLEQIFVTKLAPQLKVGGKIDRVDRVAGSSLEIIDYKTGRVWDQKEVDKSLQMTVYALAACDPGIYAKKPEEVVLSFYFLETGEKKSTKRTSQQLEKGKKEILEKAKEIEKSDFPPTPSKLCDFCDYRLICEAWS</sequence>
<evidence type="ECO:0000256" key="2">
    <source>
        <dbReference type="ARBA" id="ARBA00022722"/>
    </source>
</evidence>
<dbReference type="Pfam" id="PF13361">
    <property type="entry name" value="UvrD_C"/>
    <property type="match status" value="1"/>
</dbReference>
<dbReference type="InterPro" id="IPR014016">
    <property type="entry name" value="UvrD-like_ATP-bd"/>
</dbReference>
<dbReference type="GO" id="GO:0043138">
    <property type="term" value="F:3'-5' DNA helicase activity"/>
    <property type="evidence" value="ECO:0007669"/>
    <property type="project" value="UniProtKB-EC"/>
</dbReference>
<dbReference type="InterPro" id="IPR011604">
    <property type="entry name" value="PDDEXK-like_dom_sf"/>
</dbReference>
<dbReference type="PROSITE" id="PS51217">
    <property type="entry name" value="UVRD_HELICASE_CTER"/>
    <property type="match status" value="1"/>
</dbReference>
<dbReference type="PANTHER" id="PTHR11070:SF48">
    <property type="entry name" value="ATP-DEPENDENT HELICASE_NUCLEASE SUBUNIT A"/>
    <property type="match status" value="1"/>
</dbReference>
<dbReference type="GO" id="GO:0005829">
    <property type="term" value="C:cytosol"/>
    <property type="evidence" value="ECO:0007669"/>
    <property type="project" value="TreeGrafter"/>
</dbReference>
<dbReference type="Pfam" id="PF12705">
    <property type="entry name" value="PDDEXK_1"/>
    <property type="match status" value="1"/>
</dbReference>
<dbReference type="Proteomes" id="UP000229500">
    <property type="component" value="Unassembled WGS sequence"/>
</dbReference>
<feature type="domain" description="UvrD-like helicase ATP-binding" evidence="16">
    <location>
        <begin position="1"/>
        <end position="114"/>
    </location>
</feature>
<keyword evidence="11" id="KW-0413">Isomerase</keyword>
<proteinExistence type="inferred from homology"/>
<keyword evidence="5 15" id="KW-0378">Hydrolase</keyword>
<dbReference type="EC" id="5.6.2.4" evidence="13"/>
<reference evidence="19" key="1">
    <citation type="submission" date="2017-09" db="EMBL/GenBank/DDBJ databases">
        <title>Depth-based differentiation of microbial function through sediment-hosted aquifers and enrichment of novel symbionts in the deep terrestrial subsurface.</title>
        <authorList>
            <person name="Probst A.J."/>
            <person name="Ladd B."/>
            <person name="Jarett J.K."/>
            <person name="Geller-Mcgrath D.E."/>
            <person name="Sieber C.M.K."/>
            <person name="Emerson J.B."/>
            <person name="Anantharaman K."/>
            <person name="Thomas B.C."/>
            <person name="Malmstrom R."/>
            <person name="Stieglmeier M."/>
            <person name="Klingl A."/>
            <person name="Woyke T."/>
            <person name="Ryan C.M."/>
            <person name="Banfield J.F."/>
        </authorList>
    </citation>
    <scope>NUCLEOTIDE SEQUENCE [LARGE SCALE GENOMIC DNA]</scope>
</reference>
<keyword evidence="8 15" id="KW-0067">ATP-binding</keyword>
<dbReference type="InterPro" id="IPR027417">
    <property type="entry name" value="P-loop_NTPase"/>
</dbReference>
<evidence type="ECO:0000256" key="13">
    <source>
        <dbReference type="ARBA" id="ARBA00034808"/>
    </source>
</evidence>
<dbReference type="AlphaFoldDB" id="A0A2M8L633"/>
<accession>A0A2M8L633</accession>
<dbReference type="InterPro" id="IPR013986">
    <property type="entry name" value="DExx_box_DNA_helicase_dom_sf"/>
</dbReference>
<evidence type="ECO:0000256" key="3">
    <source>
        <dbReference type="ARBA" id="ARBA00022741"/>
    </source>
</evidence>
<evidence type="ECO:0000256" key="15">
    <source>
        <dbReference type="PROSITE-ProRule" id="PRU00560"/>
    </source>
</evidence>
<evidence type="ECO:0000256" key="1">
    <source>
        <dbReference type="ARBA" id="ARBA00009922"/>
    </source>
</evidence>
<dbReference type="Gene3D" id="1.10.10.160">
    <property type="match status" value="1"/>
</dbReference>
<comment type="similarity">
    <text evidence="1">Belongs to the helicase family. UvrD subfamily.</text>
</comment>
<dbReference type="GO" id="GO:0005524">
    <property type="term" value="F:ATP binding"/>
    <property type="evidence" value="ECO:0007669"/>
    <property type="project" value="UniProtKB-UniRule"/>
</dbReference>
<dbReference type="InterPro" id="IPR000212">
    <property type="entry name" value="DNA_helicase_UvrD/REP"/>
</dbReference>
<evidence type="ECO:0000256" key="7">
    <source>
        <dbReference type="ARBA" id="ARBA00022839"/>
    </source>
</evidence>
<evidence type="ECO:0000256" key="9">
    <source>
        <dbReference type="ARBA" id="ARBA00023125"/>
    </source>
</evidence>
<keyword evidence="2" id="KW-0540">Nuclease</keyword>
<keyword evidence="6 15" id="KW-0347">Helicase</keyword>
<gene>
    <name evidence="18" type="ORF">COU96_00515</name>
</gene>
<evidence type="ECO:0000256" key="4">
    <source>
        <dbReference type="ARBA" id="ARBA00022763"/>
    </source>
</evidence>
<evidence type="ECO:0000256" key="11">
    <source>
        <dbReference type="ARBA" id="ARBA00023235"/>
    </source>
</evidence>
<keyword evidence="7" id="KW-0269">Exonuclease</keyword>
<dbReference type="GO" id="GO:0004527">
    <property type="term" value="F:exonuclease activity"/>
    <property type="evidence" value="ECO:0007669"/>
    <property type="project" value="UniProtKB-KW"/>
</dbReference>
<keyword evidence="10" id="KW-0234">DNA repair</keyword>
<evidence type="ECO:0000256" key="5">
    <source>
        <dbReference type="ARBA" id="ARBA00022801"/>
    </source>
</evidence>